<organism evidence="2 3">
    <name type="scientific">Wandonia haliotis</name>
    <dbReference type="NCBI Taxonomy" id="574963"/>
    <lineage>
        <taxon>Bacteria</taxon>
        <taxon>Pseudomonadati</taxon>
        <taxon>Bacteroidota</taxon>
        <taxon>Flavobacteriia</taxon>
        <taxon>Flavobacteriales</taxon>
        <taxon>Crocinitomicaceae</taxon>
        <taxon>Wandonia</taxon>
    </lineage>
</organism>
<evidence type="ECO:0000256" key="1">
    <source>
        <dbReference type="SAM" id="Phobius"/>
    </source>
</evidence>
<sequence>MRLAIVFMFFALMGVMILLFFQQGKMNGLQEELETEKRLFDARYGEIVRLKDKIGEYQDSCFIYRNEIEKLKNGEQ</sequence>
<accession>A0ABN1MPF9</accession>
<evidence type="ECO:0000313" key="3">
    <source>
        <dbReference type="Proteomes" id="UP001501126"/>
    </source>
</evidence>
<keyword evidence="3" id="KW-1185">Reference proteome</keyword>
<evidence type="ECO:0008006" key="4">
    <source>
        <dbReference type="Google" id="ProtNLM"/>
    </source>
</evidence>
<protein>
    <recommendedName>
        <fullName evidence="4">Cell division protein FtsL</fullName>
    </recommendedName>
</protein>
<keyword evidence="1" id="KW-0472">Membrane</keyword>
<proteinExistence type="predicted"/>
<comment type="caution">
    <text evidence="2">The sequence shown here is derived from an EMBL/GenBank/DDBJ whole genome shotgun (WGS) entry which is preliminary data.</text>
</comment>
<keyword evidence="1" id="KW-1133">Transmembrane helix</keyword>
<keyword evidence="1" id="KW-0812">Transmembrane</keyword>
<dbReference type="RefSeq" id="WP_343785945.1">
    <property type="nucleotide sequence ID" value="NZ_BAAAFH010000007.1"/>
</dbReference>
<feature type="transmembrane region" description="Helical" evidence="1">
    <location>
        <begin position="6"/>
        <end position="21"/>
    </location>
</feature>
<evidence type="ECO:0000313" key="2">
    <source>
        <dbReference type="EMBL" id="GAA0874971.1"/>
    </source>
</evidence>
<name>A0ABN1MPF9_9FLAO</name>
<dbReference type="Proteomes" id="UP001501126">
    <property type="component" value="Unassembled WGS sequence"/>
</dbReference>
<reference evidence="2 3" key="1">
    <citation type="journal article" date="2019" name="Int. J. Syst. Evol. Microbiol.">
        <title>The Global Catalogue of Microorganisms (GCM) 10K type strain sequencing project: providing services to taxonomists for standard genome sequencing and annotation.</title>
        <authorList>
            <consortium name="The Broad Institute Genomics Platform"/>
            <consortium name="The Broad Institute Genome Sequencing Center for Infectious Disease"/>
            <person name="Wu L."/>
            <person name="Ma J."/>
        </authorList>
    </citation>
    <scope>NUCLEOTIDE SEQUENCE [LARGE SCALE GENOMIC DNA]</scope>
    <source>
        <strain evidence="2 3">JCM 16083</strain>
    </source>
</reference>
<gene>
    <name evidence="2" type="ORF">GCM10009118_13790</name>
</gene>
<dbReference type="EMBL" id="BAAAFH010000007">
    <property type="protein sequence ID" value="GAA0874971.1"/>
    <property type="molecule type" value="Genomic_DNA"/>
</dbReference>